<protein>
    <submittedName>
        <fullName evidence="1">Uncharacterized protein</fullName>
    </submittedName>
</protein>
<gene>
    <name evidence="1" type="ORF">SAMN05216258_103257</name>
</gene>
<accession>A0A1I3E9S3</accession>
<dbReference type="AlphaFoldDB" id="A0A1I3E9S3"/>
<proteinExistence type="predicted"/>
<reference evidence="1 2" key="1">
    <citation type="submission" date="2016-10" db="EMBL/GenBank/DDBJ databases">
        <authorList>
            <person name="de Groot N.N."/>
        </authorList>
    </citation>
    <scope>NUCLEOTIDE SEQUENCE [LARGE SCALE GENOMIC DNA]</scope>
    <source>
        <strain evidence="1 2">CGMCC 1.11030</strain>
    </source>
</reference>
<organism evidence="1 2">
    <name type="scientific">Albimonas pacifica</name>
    <dbReference type="NCBI Taxonomy" id="1114924"/>
    <lineage>
        <taxon>Bacteria</taxon>
        <taxon>Pseudomonadati</taxon>
        <taxon>Pseudomonadota</taxon>
        <taxon>Alphaproteobacteria</taxon>
        <taxon>Rhodobacterales</taxon>
        <taxon>Paracoccaceae</taxon>
        <taxon>Albimonas</taxon>
    </lineage>
</organism>
<dbReference type="EMBL" id="FOQH01000003">
    <property type="protein sequence ID" value="SFH95695.1"/>
    <property type="molecule type" value="Genomic_DNA"/>
</dbReference>
<name>A0A1I3E9S3_9RHOB</name>
<keyword evidence="2" id="KW-1185">Reference proteome</keyword>
<sequence length="158" mass="17796">MTQDVHDQVALYISRTRYPFPGQQDWPEGYYAICNTLEPKRGIETPDGGIHYPDIIIVSPRDEVREVGEVEMTIDPSRIPLLRLGSETSDDRTPTKVRHFFLYVPMGLEAEAKAMLEEAGISYAGVRGFEQTEAGFRIVPYHTAGDPYDHQVTEPGLV</sequence>
<evidence type="ECO:0000313" key="1">
    <source>
        <dbReference type="EMBL" id="SFH95695.1"/>
    </source>
</evidence>
<dbReference type="STRING" id="1114924.SAMN05216258_103257"/>
<dbReference type="OrthoDB" id="8448721at2"/>
<evidence type="ECO:0000313" key="2">
    <source>
        <dbReference type="Proteomes" id="UP000199377"/>
    </source>
</evidence>
<dbReference type="RefSeq" id="WP_092859045.1">
    <property type="nucleotide sequence ID" value="NZ_FOQH01000003.1"/>
</dbReference>
<dbReference type="Proteomes" id="UP000199377">
    <property type="component" value="Unassembled WGS sequence"/>
</dbReference>